<feature type="transmembrane region" description="Helical" evidence="6">
    <location>
        <begin position="105"/>
        <end position="121"/>
    </location>
</feature>
<feature type="transmembrane region" description="Helical" evidence="6">
    <location>
        <begin position="44"/>
        <end position="66"/>
    </location>
</feature>
<evidence type="ECO:0000256" key="2">
    <source>
        <dbReference type="ARBA" id="ARBA00022692"/>
    </source>
</evidence>
<sequence length="425" mass="44636">MKPVDTPWNLPDTRAEARAEKARAADDEVRVSDFLLFAALPLRVVSVAGLPVNELAMLAVVGLAVLRKPDGGRPLRPLVVLLGVAMVAFLLLSGLANGVDWTRRVGHVAIWVGLVWAIGTGRVSLRSAALGAATGLVGVIGLYQVGIGGDAYVGRLTGYLGDPNAGAYFILVLGVLAVGFATRRGRLRLLLAAPLVAGLVLTYSRTGLLALAFALLWWVVGRRLGALGGAAAVAVLVWVTDNVPEDLKVFGPFSNRSGSDALRERIVTREYELLAAAPWYGNGPGTAQVTLGDDTFFFHNSYLAARQEGGWLLLALVLAVVALGFLAASARSRRGDVPAVAAQAALIGAVVMSVTLGEVLLELPTAIALGFALCVARNDYSTGQEIDPPVLVTPPREARPLFNNGAALGPHRTQYPGPAHQEEES</sequence>
<feature type="transmembrane region" description="Helical" evidence="6">
    <location>
        <begin position="224"/>
        <end position="240"/>
    </location>
</feature>
<protein>
    <recommendedName>
        <fullName evidence="7">O-antigen ligase-related domain-containing protein</fullName>
    </recommendedName>
</protein>
<proteinExistence type="predicted"/>
<evidence type="ECO:0000313" key="8">
    <source>
        <dbReference type="EMBL" id="CAA9373453.1"/>
    </source>
</evidence>
<dbReference type="PANTHER" id="PTHR37422:SF13">
    <property type="entry name" value="LIPOPOLYSACCHARIDE BIOSYNTHESIS PROTEIN PA4999-RELATED"/>
    <property type="match status" value="1"/>
</dbReference>
<dbReference type="EMBL" id="CADCUM010000039">
    <property type="protein sequence ID" value="CAA9373453.1"/>
    <property type="molecule type" value="Genomic_DNA"/>
</dbReference>
<comment type="subcellular location">
    <subcellularLocation>
        <location evidence="1">Membrane</location>
        <topology evidence="1">Multi-pass membrane protein</topology>
    </subcellularLocation>
</comment>
<reference evidence="8" key="1">
    <citation type="submission" date="2020-02" db="EMBL/GenBank/DDBJ databases">
        <authorList>
            <person name="Meier V. D."/>
        </authorList>
    </citation>
    <scope>NUCLEOTIDE SEQUENCE</scope>
    <source>
        <strain evidence="8">AVDCRST_MAG32</strain>
    </source>
</reference>
<feature type="transmembrane region" description="Helical" evidence="6">
    <location>
        <begin position="165"/>
        <end position="182"/>
    </location>
</feature>
<feature type="transmembrane region" description="Helical" evidence="6">
    <location>
        <begin position="128"/>
        <end position="145"/>
    </location>
</feature>
<organism evidence="8">
    <name type="scientific">uncultured Nocardioides sp</name>
    <dbReference type="NCBI Taxonomy" id="198441"/>
    <lineage>
        <taxon>Bacteria</taxon>
        <taxon>Bacillati</taxon>
        <taxon>Actinomycetota</taxon>
        <taxon>Actinomycetes</taxon>
        <taxon>Propionibacteriales</taxon>
        <taxon>Nocardioidaceae</taxon>
        <taxon>Nocardioides</taxon>
        <taxon>environmental samples</taxon>
    </lineage>
</organism>
<keyword evidence="4 6" id="KW-0472">Membrane</keyword>
<dbReference type="AlphaFoldDB" id="A0A6J4N541"/>
<keyword evidence="2 6" id="KW-0812">Transmembrane</keyword>
<dbReference type="PANTHER" id="PTHR37422">
    <property type="entry name" value="TEICHURONIC ACID BIOSYNTHESIS PROTEIN TUAE"/>
    <property type="match status" value="1"/>
</dbReference>
<feature type="transmembrane region" description="Helical" evidence="6">
    <location>
        <begin position="78"/>
        <end position="99"/>
    </location>
</feature>
<feature type="domain" description="O-antigen ligase-related" evidence="7">
    <location>
        <begin position="192"/>
        <end position="317"/>
    </location>
</feature>
<dbReference type="Pfam" id="PF04932">
    <property type="entry name" value="Wzy_C"/>
    <property type="match status" value="1"/>
</dbReference>
<dbReference type="InterPro" id="IPR051533">
    <property type="entry name" value="WaaL-like"/>
</dbReference>
<feature type="transmembrane region" description="Helical" evidence="6">
    <location>
        <begin position="340"/>
        <end position="361"/>
    </location>
</feature>
<evidence type="ECO:0000256" key="4">
    <source>
        <dbReference type="ARBA" id="ARBA00023136"/>
    </source>
</evidence>
<feature type="transmembrane region" description="Helical" evidence="6">
    <location>
        <begin position="189"/>
        <end position="218"/>
    </location>
</feature>
<evidence type="ECO:0000256" key="3">
    <source>
        <dbReference type="ARBA" id="ARBA00022989"/>
    </source>
</evidence>
<name>A0A6J4N541_9ACTN</name>
<evidence type="ECO:0000259" key="7">
    <source>
        <dbReference type="Pfam" id="PF04932"/>
    </source>
</evidence>
<feature type="transmembrane region" description="Helical" evidence="6">
    <location>
        <begin position="310"/>
        <end position="328"/>
    </location>
</feature>
<evidence type="ECO:0000256" key="5">
    <source>
        <dbReference type="SAM" id="MobiDB-lite"/>
    </source>
</evidence>
<dbReference type="GO" id="GO:0016020">
    <property type="term" value="C:membrane"/>
    <property type="evidence" value="ECO:0007669"/>
    <property type="project" value="UniProtKB-SubCell"/>
</dbReference>
<keyword evidence="3 6" id="KW-1133">Transmembrane helix</keyword>
<evidence type="ECO:0000256" key="1">
    <source>
        <dbReference type="ARBA" id="ARBA00004141"/>
    </source>
</evidence>
<evidence type="ECO:0000256" key="6">
    <source>
        <dbReference type="SAM" id="Phobius"/>
    </source>
</evidence>
<gene>
    <name evidence="8" type="ORF">AVDCRST_MAG32-933</name>
</gene>
<dbReference type="InterPro" id="IPR007016">
    <property type="entry name" value="O-antigen_ligase-rel_domated"/>
</dbReference>
<accession>A0A6J4N541</accession>
<feature type="region of interest" description="Disordered" evidence="5">
    <location>
        <begin position="402"/>
        <end position="425"/>
    </location>
</feature>